<gene>
    <name evidence="2" type="ORF">H9645_03780</name>
</gene>
<dbReference type="Proteomes" id="UP000647183">
    <property type="component" value="Unassembled WGS sequence"/>
</dbReference>
<dbReference type="EMBL" id="JACSQJ010000001">
    <property type="protein sequence ID" value="MBD7987142.1"/>
    <property type="molecule type" value="Genomic_DNA"/>
</dbReference>
<comment type="caution">
    <text evidence="2">The sequence shown here is derived from an EMBL/GenBank/DDBJ whole genome shotgun (WGS) entry which is preliminary data.</text>
</comment>
<sequence>MARGVHGSGRTQLIREFLSKHCNEAFTARETRDAVEPGASVDVFSATMTSMASRGAIARLGAGTGRVHYFWPRGMATIDRRRAPGTGRSAATAKPRAAVPRAKATATTRPRRNPAAPPPTREAAKAISALAAAKRTAAPRRAESNFLAPIAITDPTFNARRAASARLAADIAEFERKGGRIECLDVTKLFTHPDDCQD</sequence>
<keyword evidence="3" id="KW-1185">Reference proteome</keyword>
<organism evidence="2 3">
    <name type="scientific">Luteimonas colneyensis</name>
    <dbReference type="NCBI Taxonomy" id="2762230"/>
    <lineage>
        <taxon>Bacteria</taxon>
        <taxon>Pseudomonadati</taxon>
        <taxon>Pseudomonadota</taxon>
        <taxon>Gammaproteobacteria</taxon>
        <taxon>Lysobacterales</taxon>
        <taxon>Lysobacteraceae</taxon>
        <taxon>Luteimonas</taxon>
    </lineage>
</organism>
<name>A0ABR8UGJ9_9GAMM</name>
<evidence type="ECO:0000256" key="1">
    <source>
        <dbReference type="SAM" id="MobiDB-lite"/>
    </source>
</evidence>
<evidence type="ECO:0000313" key="2">
    <source>
        <dbReference type="EMBL" id="MBD7987142.1"/>
    </source>
</evidence>
<evidence type="ECO:0000313" key="3">
    <source>
        <dbReference type="Proteomes" id="UP000647183"/>
    </source>
</evidence>
<dbReference type="RefSeq" id="WP_191728355.1">
    <property type="nucleotide sequence ID" value="NZ_JACSQJ010000001.1"/>
</dbReference>
<feature type="region of interest" description="Disordered" evidence="1">
    <location>
        <begin position="80"/>
        <end position="121"/>
    </location>
</feature>
<accession>A0ABR8UGJ9</accession>
<feature type="compositionally biased region" description="Low complexity" evidence="1">
    <location>
        <begin position="88"/>
        <end position="108"/>
    </location>
</feature>
<reference evidence="2 3" key="1">
    <citation type="submission" date="2020-08" db="EMBL/GenBank/DDBJ databases">
        <title>A Genomic Blueprint of the Chicken Gut Microbiome.</title>
        <authorList>
            <person name="Gilroy R."/>
            <person name="Ravi A."/>
            <person name="Getino M."/>
            <person name="Pursley I."/>
            <person name="Horton D.L."/>
            <person name="Alikhan N.-F."/>
            <person name="Baker D."/>
            <person name="Gharbi K."/>
            <person name="Hall N."/>
            <person name="Watson M."/>
            <person name="Adriaenssens E.M."/>
            <person name="Foster-Nyarko E."/>
            <person name="Jarju S."/>
            <person name="Secka A."/>
            <person name="Antonio M."/>
            <person name="Oren A."/>
            <person name="Chaudhuri R."/>
            <person name="La Ragione R.M."/>
            <person name="Hildebrand F."/>
            <person name="Pallen M.J."/>
        </authorList>
    </citation>
    <scope>NUCLEOTIDE SEQUENCE [LARGE SCALE GENOMIC DNA]</scope>
    <source>
        <strain evidence="2 3">Sa2BVA3</strain>
    </source>
</reference>
<proteinExistence type="predicted"/>
<protein>
    <submittedName>
        <fullName evidence="2">Uncharacterized protein</fullName>
    </submittedName>
</protein>